<dbReference type="HOGENOM" id="CLU_012595_0_0_1"/>
<comment type="subcellular location">
    <subcellularLocation>
        <location evidence="1">Nucleus</location>
    </subcellularLocation>
</comment>
<protein>
    <recommendedName>
        <fullName evidence="5">JmjC domain-containing protein</fullName>
    </recommendedName>
</protein>
<dbReference type="GO" id="GO:0003712">
    <property type="term" value="F:transcription coregulator activity"/>
    <property type="evidence" value="ECO:0007669"/>
    <property type="project" value="TreeGrafter"/>
</dbReference>
<dbReference type="SUPFAM" id="SSF51197">
    <property type="entry name" value="Clavaminate synthase-like"/>
    <property type="match status" value="1"/>
</dbReference>
<keyword evidence="7" id="KW-1185">Reference proteome</keyword>
<feature type="compositionally biased region" description="Polar residues" evidence="4">
    <location>
        <begin position="238"/>
        <end position="259"/>
    </location>
</feature>
<feature type="region of interest" description="Disordered" evidence="4">
    <location>
        <begin position="217"/>
        <end position="259"/>
    </location>
</feature>
<dbReference type="PROSITE" id="PS51184">
    <property type="entry name" value="JMJC"/>
    <property type="match status" value="1"/>
</dbReference>
<evidence type="ECO:0000256" key="1">
    <source>
        <dbReference type="ARBA" id="ARBA00004123"/>
    </source>
</evidence>
<evidence type="ECO:0000256" key="4">
    <source>
        <dbReference type="SAM" id="MobiDB-lite"/>
    </source>
</evidence>
<dbReference type="AlphaFoldDB" id="A0A0C2SVB7"/>
<dbReference type="CDD" id="cd02208">
    <property type="entry name" value="cupin_RmlC-like"/>
    <property type="match status" value="1"/>
</dbReference>
<dbReference type="SMART" id="SM00558">
    <property type="entry name" value="JmjC"/>
    <property type="match status" value="1"/>
</dbReference>
<accession>A0A0C2SVB7</accession>
<proteinExistence type="predicted"/>
<dbReference type="GO" id="GO:0032454">
    <property type="term" value="F:histone H3K9 demethylase activity"/>
    <property type="evidence" value="ECO:0007669"/>
    <property type="project" value="InterPro"/>
</dbReference>
<dbReference type="Pfam" id="PF02373">
    <property type="entry name" value="JmjC"/>
    <property type="match status" value="1"/>
</dbReference>
<dbReference type="PANTHER" id="PTHR12549">
    <property type="entry name" value="JMJC DOMAIN-CONTAINING HISTONE DEMETHYLATION PROTEIN"/>
    <property type="match status" value="1"/>
</dbReference>
<organism evidence="6 7">
    <name type="scientific">Amanita muscaria (strain Koide BX008)</name>
    <dbReference type="NCBI Taxonomy" id="946122"/>
    <lineage>
        <taxon>Eukaryota</taxon>
        <taxon>Fungi</taxon>
        <taxon>Dikarya</taxon>
        <taxon>Basidiomycota</taxon>
        <taxon>Agaricomycotina</taxon>
        <taxon>Agaricomycetes</taxon>
        <taxon>Agaricomycetidae</taxon>
        <taxon>Agaricales</taxon>
        <taxon>Pluteineae</taxon>
        <taxon>Amanitaceae</taxon>
        <taxon>Amanita</taxon>
    </lineage>
</organism>
<dbReference type="Proteomes" id="UP000054549">
    <property type="component" value="Unassembled WGS sequence"/>
</dbReference>
<keyword evidence="3" id="KW-0539">Nucleus</keyword>
<reference evidence="6 7" key="1">
    <citation type="submission" date="2014-04" db="EMBL/GenBank/DDBJ databases">
        <title>Evolutionary Origins and Diversification of the Mycorrhizal Mutualists.</title>
        <authorList>
            <consortium name="DOE Joint Genome Institute"/>
            <consortium name="Mycorrhizal Genomics Consortium"/>
            <person name="Kohler A."/>
            <person name="Kuo A."/>
            <person name="Nagy L.G."/>
            <person name="Floudas D."/>
            <person name="Copeland A."/>
            <person name="Barry K.W."/>
            <person name="Cichocki N."/>
            <person name="Veneault-Fourrey C."/>
            <person name="LaButti K."/>
            <person name="Lindquist E.A."/>
            <person name="Lipzen A."/>
            <person name="Lundell T."/>
            <person name="Morin E."/>
            <person name="Murat C."/>
            <person name="Riley R."/>
            <person name="Ohm R."/>
            <person name="Sun H."/>
            <person name="Tunlid A."/>
            <person name="Henrissat B."/>
            <person name="Grigoriev I.V."/>
            <person name="Hibbett D.S."/>
            <person name="Martin F."/>
        </authorList>
    </citation>
    <scope>NUCLEOTIDE SEQUENCE [LARGE SCALE GENOMIC DNA]</scope>
    <source>
        <strain evidence="6 7">Koide BX008</strain>
    </source>
</reference>
<gene>
    <name evidence="6" type="ORF">M378DRAFT_102557</name>
</gene>
<dbReference type="Gene3D" id="2.60.120.650">
    <property type="entry name" value="Cupin"/>
    <property type="match status" value="1"/>
</dbReference>
<dbReference type="InParanoid" id="A0A0C2SVB7"/>
<evidence type="ECO:0000256" key="2">
    <source>
        <dbReference type="ARBA" id="ARBA00022723"/>
    </source>
</evidence>
<sequence>MQFARCMSNRYKEHNFPRCVACTRRWAGDTCRFQGIRFFLKDFEETIVGISFVESTTADGPTLHFPKQWNKPLKPEFVKKIKTIVAKALLPTLRTEMEHLKLAEIIRRPRETDVRTTCDTCMTSIFSSSWLCRICGREACAECFAKVLDFTGQNPDTTPEELTAAQSRRERHAHVNPSFLSCTRRNEHSAKDFSPMSRFCNEELGKAIQEMEAMLEQDMKDENSSSDPATTEERLFADSNNDRNVTPSNLSEITTSTPTHQVRRIADEALTSSLFEKIWSRGEPFVVTNVLHKFDLQWTPEFFMSKYGKESCLILECQADTNKRVSVEQFFGRFGNYEGRKDSWKLKDWPSSAEFKTTFPDLYEDFSKAVPVPDYVRRDGVMNMSSHFPTNVIGPDLGPKMYNAMASSLEEGSKGSTRLHMDMADALNVMTFASPCPDGSPGYAAWDLFRAEDSDKLRTFLRKRIQGIGVQDPIHSQQIYLDEVLRKELYDTAGVKSYRVYQRPGEAIFIPAGCAHQVANLADCIKVAIDFVSPENVARCEQLTQEFREQNQGLKWKEDVLQLRTMMWFAWLSCCGVNVIV</sequence>
<evidence type="ECO:0000313" key="7">
    <source>
        <dbReference type="Proteomes" id="UP000054549"/>
    </source>
</evidence>
<dbReference type="STRING" id="946122.A0A0C2SVB7"/>
<evidence type="ECO:0000256" key="3">
    <source>
        <dbReference type="ARBA" id="ARBA00023242"/>
    </source>
</evidence>
<dbReference type="GO" id="GO:0031490">
    <property type="term" value="F:chromatin DNA binding"/>
    <property type="evidence" value="ECO:0007669"/>
    <property type="project" value="TreeGrafter"/>
</dbReference>
<keyword evidence="2" id="KW-0479">Metal-binding</keyword>
<feature type="domain" description="JmjC" evidence="5">
    <location>
        <begin position="359"/>
        <end position="548"/>
    </location>
</feature>
<dbReference type="OrthoDB" id="1667110at2759"/>
<dbReference type="GO" id="GO:0006357">
    <property type="term" value="P:regulation of transcription by RNA polymerase II"/>
    <property type="evidence" value="ECO:0007669"/>
    <property type="project" value="TreeGrafter"/>
</dbReference>
<dbReference type="GO" id="GO:0000785">
    <property type="term" value="C:chromatin"/>
    <property type="evidence" value="ECO:0007669"/>
    <property type="project" value="TreeGrafter"/>
</dbReference>
<evidence type="ECO:0000259" key="5">
    <source>
        <dbReference type="PROSITE" id="PS51184"/>
    </source>
</evidence>
<name>A0A0C2SVB7_AMAMK</name>
<dbReference type="GO" id="GO:0000118">
    <property type="term" value="C:histone deacetylase complex"/>
    <property type="evidence" value="ECO:0007669"/>
    <property type="project" value="TreeGrafter"/>
</dbReference>
<dbReference type="EMBL" id="KN818232">
    <property type="protein sequence ID" value="KIL67385.1"/>
    <property type="molecule type" value="Genomic_DNA"/>
</dbReference>
<dbReference type="PANTHER" id="PTHR12549:SF38">
    <property type="entry name" value="JMJC DOMAIN-CONTAINING HISTONE DEMETHYLASE 2, ISOFORM A"/>
    <property type="match status" value="1"/>
</dbReference>
<dbReference type="InterPro" id="IPR045109">
    <property type="entry name" value="LSDs-like"/>
</dbReference>
<evidence type="ECO:0000313" key="6">
    <source>
        <dbReference type="EMBL" id="KIL67385.1"/>
    </source>
</evidence>
<dbReference type="InterPro" id="IPR003347">
    <property type="entry name" value="JmjC_dom"/>
</dbReference>
<dbReference type="GO" id="GO:0046872">
    <property type="term" value="F:metal ion binding"/>
    <property type="evidence" value="ECO:0007669"/>
    <property type="project" value="UniProtKB-KW"/>
</dbReference>